<dbReference type="PANTHER" id="PTHR44591">
    <property type="entry name" value="STRESS RESPONSE REGULATOR PROTEIN 1"/>
    <property type="match status" value="1"/>
</dbReference>
<dbReference type="InParanoid" id="A0LW36"/>
<dbReference type="OrthoDB" id="3197131at2"/>
<dbReference type="Proteomes" id="UP000008221">
    <property type="component" value="Chromosome"/>
</dbReference>
<dbReference type="Pfam" id="PF13185">
    <property type="entry name" value="GAF_2"/>
    <property type="match status" value="1"/>
</dbReference>
<dbReference type="InterPro" id="IPR003018">
    <property type="entry name" value="GAF"/>
</dbReference>
<evidence type="ECO:0000313" key="6">
    <source>
        <dbReference type="EMBL" id="ABK53646.1"/>
    </source>
</evidence>
<dbReference type="EMBL" id="CP000481">
    <property type="protein sequence ID" value="ABK53646.1"/>
    <property type="molecule type" value="Genomic_DNA"/>
</dbReference>
<evidence type="ECO:0000256" key="3">
    <source>
        <dbReference type="ARBA" id="ARBA00022777"/>
    </source>
</evidence>
<dbReference type="RefSeq" id="WP_011720709.1">
    <property type="nucleotide sequence ID" value="NC_008578.1"/>
</dbReference>
<evidence type="ECO:0000256" key="1">
    <source>
        <dbReference type="ARBA" id="ARBA00022553"/>
    </source>
</evidence>
<dbReference type="InterPro" id="IPR011006">
    <property type="entry name" value="CheY-like_superfamily"/>
</dbReference>
<dbReference type="InterPro" id="IPR029016">
    <property type="entry name" value="GAF-like_dom_sf"/>
</dbReference>
<dbReference type="GO" id="GO:0000160">
    <property type="term" value="P:phosphorelay signal transduction system"/>
    <property type="evidence" value="ECO:0007669"/>
    <property type="project" value="InterPro"/>
</dbReference>
<dbReference type="Gene3D" id="3.30.450.40">
    <property type="match status" value="1"/>
</dbReference>
<feature type="modified residue" description="4-aspartylphosphate" evidence="4">
    <location>
        <position position="52"/>
    </location>
</feature>
<protein>
    <submittedName>
        <fullName evidence="6">Response regulator receiver protein</fullName>
    </submittedName>
</protein>
<dbReference type="PANTHER" id="PTHR44591:SF3">
    <property type="entry name" value="RESPONSE REGULATORY DOMAIN-CONTAINING PROTEIN"/>
    <property type="match status" value="1"/>
</dbReference>
<dbReference type="AlphaFoldDB" id="A0LW36"/>
<dbReference type="STRING" id="351607.Acel_1874"/>
<evidence type="ECO:0000256" key="2">
    <source>
        <dbReference type="ARBA" id="ARBA00022679"/>
    </source>
</evidence>
<keyword evidence="1 4" id="KW-0597">Phosphoprotein</keyword>
<sequence>MPTVVIADDSPTLRRIVTSVLTKEGYEVITAEDGVEAVQAVFRSRPDAVILDVQMPRVSGYVAARLLKDDWQTADIPIILLTSLDAASDRYWGTQAGADRYLTKDFEAPELVAAVSEAIAQAERARGGRPALRPDPVELEPDDVFSRVCDLLDRKLFETSVAAEVTSIASSAHGFEETVAGVLAILQRFVDNELAAVLLAEERTAYVAVAREASEAHYADFVTAAVDALNAAAGTSLTPAEVNVRVADPNHLLGADDEGRMATFLSMPLRGHGGRVIGVLALSSAAKNAFSETALATLKLVEDPAAIVIDNARLAGTPVG</sequence>
<reference evidence="6 7" key="1">
    <citation type="journal article" date="2009" name="Genome Res.">
        <title>Complete genome of the cellulolytic thermophile Acidothermus cellulolyticus 11B provides insights into its ecophysiological and evolutionary adaptations.</title>
        <authorList>
            <person name="Barabote R.D."/>
            <person name="Xie G."/>
            <person name="Leu D.H."/>
            <person name="Normand P."/>
            <person name="Necsulea A."/>
            <person name="Daubin V."/>
            <person name="Medigue C."/>
            <person name="Adney W.S."/>
            <person name="Xu X.C."/>
            <person name="Lapidus A."/>
            <person name="Parales R.E."/>
            <person name="Detter C."/>
            <person name="Pujic P."/>
            <person name="Bruce D."/>
            <person name="Lavire C."/>
            <person name="Challacombe J.F."/>
            <person name="Brettin T.S."/>
            <person name="Berry A.M."/>
        </authorList>
    </citation>
    <scope>NUCLEOTIDE SEQUENCE [LARGE SCALE GENOMIC DNA]</scope>
    <source>
        <strain evidence="7">ATCC 43068 / DSM 8971 / 11B</strain>
    </source>
</reference>
<dbReference type="InterPro" id="IPR050595">
    <property type="entry name" value="Bact_response_regulator"/>
</dbReference>
<evidence type="ECO:0000259" key="5">
    <source>
        <dbReference type="PROSITE" id="PS50110"/>
    </source>
</evidence>
<dbReference type="GO" id="GO:0016301">
    <property type="term" value="F:kinase activity"/>
    <property type="evidence" value="ECO:0007669"/>
    <property type="project" value="UniProtKB-KW"/>
</dbReference>
<dbReference type="KEGG" id="ace:Acel_1874"/>
<accession>A0LW36</accession>
<dbReference type="eggNOG" id="COG2203">
    <property type="taxonomic scope" value="Bacteria"/>
</dbReference>
<keyword evidence="3" id="KW-0418">Kinase</keyword>
<keyword evidence="7" id="KW-1185">Reference proteome</keyword>
<dbReference type="PROSITE" id="PS50110">
    <property type="entry name" value="RESPONSE_REGULATORY"/>
    <property type="match status" value="1"/>
</dbReference>
<dbReference type="InterPro" id="IPR001789">
    <property type="entry name" value="Sig_transdc_resp-reg_receiver"/>
</dbReference>
<gene>
    <name evidence="6" type="ordered locus">Acel_1874</name>
</gene>
<evidence type="ECO:0000313" key="7">
    <source>
        <dbReference type="Proteomes" id="UP000008221"/>
    </source>
</evidence>
<dbReference type="SUPFAM" id="SSF55781">
    <property type="entry name" value="GAF domain-like"/>
    <property type="match status" value="1"/>
</dbReference>
<feature type="domain" description="Response regulatory" evidence="5">
    <location>
        <begin position="3"/>
        <end position="119"/>
    </location>
</feature>
<dbReference type="Gene3D" id="3.40.50.2300">
    <property type="match status" value="1"/>
</dbReference>
<dbReference type="HOGENOM" id="CLU_867737_0_0_11"/>
<evidence type="ECO:0000256" key="4">
    <source>
        <dbReference type="PROSITE-ProRule" id="PRU00169"/>
    </source>
</evidence>
<dbReference type="SMART" id="SM00448">
    <property type="entry name" value="REC"/>
    <property type="match status" value="1"/>
</dbReference>
<dbReference type="Pfam" id="PF00072">
    <property type="entry name" value="Response_reg"/>
    <property type="match status" value="1"/>
</dbReference>
<dbReference type="SUPFAM" id="SSF52172">
    <property type="entry name" value="CheY-like"/>
    <property type="match status" value="1"/>
</dbReference>
<proteinExistence type="predicted"/>
<keyword evidence="2" id="KW-0808">Transferase</keyword>
<name>A0LW36_ACIC1</name>
<organism evidence="6 7">
    <name type="scientific">Acidothermus cellulolyticus (strain ATCC 43068 / DSM 8971 / 11B)</name>
    <dbReference type="NCBI Taxonomy" id="351607"/>
    <lineage>
        <taxon>Bacteria</taxon>
        <taxon>Bacillati</taxon>
        <taxon>Actinomycetota</taxon>
        <taxon>Actinomycetes</taxon>
        <taxon>Acidothermales</taxon>
        <taxon>Acidothermaceae</taxon>
        <taxon>Acidothermus</taxon>
    </lineage>
</organism>
<dbReference type="eggNOG" id="COG0745">
    <property type="taxonomic scope" value="Bacteria"/>
</dbReference>